<protein>
    <recommendedName>
        <fullName evidence="1">RsbT co-antagonist protein RsbRD N-terminal domain-containing protein</fullName>
    </recommendedName>
</protein>
<evidence type="ECO:0000259" key="1">
    <source>
        <dbReference type="Pfam" id="PF14361"/>
    </source>
</evidence>
<dbReference type="Pfam" id="PF14361">
    <property type="entry name" value="RsbRD_N"/>
    <property type="match status" value="1"/>
</dbReference>
<sequence length="177" mass="20137">MKAIDVFRKHKSEMVRLWTDSVFDTYPFETTGFLRTKDDPFGNPVANMTKEAAGAVYDAVTGESVEVAQTRKAMDRFIKLRAVQKFSPSQSLAVFSLMKPLLRQHVMPELMAQDDLAAYLETESRIDSLTLLAFDMYMEDREILAESRITEIRNQHAQLARWAQQLESGAVPSGDNR</sequence>
<evidence type="ECO:0000313" key="2">
    <source>
        <dbReference type="EMBL" id="SBW05463.1"/>
    </source>
</evidence>
<proteinExistence type="predicted"/>
<reference evidence="2" key="1">
    <citation type="submission" date="2016-04" db="EMBL/GenBank/DDBJ databases">
        <authorList>
            <person name="Evans L.H."/>
            <person name="Alamgir A."/>
            <person name="Owens N."/>
            <person name="Weber N.D."/>
            <person name="Virtaneva K."/>
            <person name="Barbian K."/>
            <person name="Babar A."/>
            <person name="Rosenke K."/>
        </authorList>
    </citation>
    <scope>NUCLEOTIDE SEQUENCE</scope>
    <source>
        <strain evidence="2">92-2</strain>
    </source>
</reference>
<gene>
    <name evidence="2" type="ORF">KM92DES2_12058</name>
</gene>
<dbReference type="AlphaFoldDB" id="A0A212K1C3"/>
<name>A0A212K1C3_9BACT</name>
<dbReference type="InterPro" id="IPR025751">
    <property type="entry name" value="RsbRD_N_dom"/>
</dbReference>
<dbReference type="RefSeq" id="WP_215648367.1">
    <property type="nucleotide sequence ID" value="NZ_LT598928.1"/>
</dbReference>
<dbReference type="EMBL" id="FLUP01000001">
    <property type="protein sequence ID" value="SBW05463.1"/>
    <property type="molecule type" value="Genomic_DNA"/>
</dbReference>
<organism evidence="2">
    <name type="scientific">uncultured Desulfovibrio sp</name>
    <dbReference type="NCBI Taxonomy" id="167968"/>
    <lineage>
        <taxon>Bacteria</taxon>
        <taxon>Pseudomonadati</taxon>
        <taxon>Thermodesulfobacteriota</taxon>
        <taxon>Desulfovibrionia</taxon>
        <taxon>Desulfovibrionales</taxon>
        <taxon>Desulfovibrionaceae</taxon>
        <taxon>Desulfovibrio</taxon>
        <taxon>environmental samples</taxon>
    </lineage>
</organism>
<accession>A0A212K1C3</accession>
<feature type="domain" description="RsbT co-antagonist protein RsbRD N-terminal" evidence="1">
    <location>
        <begin position="13"/>
        <end position="150"/>
    </location>
</feature>